<evidence type="ECO:0000313" key="2">
    <source>
        <dbReference type="EMBL" id="RZD14082.1"/>
    </source>
</evidence>
<evidence type="ECO:0000313" key="3">
    <source>
        <dbReference type="Proteomes" id="UP000320813"/>
    </source>
</evidence>
<comment type="caution">
    <text evidence="2">The sequence shown here is derived from an EMBL/GenBank/DDBJ whole genome shotgun (WGS) entry which is preliminary data.</text>
</comment>
<gene>
    <name evidence="2" type="ORF">EVJ47_07555</name>
</gene>
<dbReference type="Proteomes" id="UP000320813">
    <property type="component" value="Unassembled WGS sequence"/>
</dbReference>
<feature type="transmembrane region" description="Helical" evidence="1">
    <location>
        <begin position="20"/>
        <end position="42"/>
    </location>
</feature>
<keyword evidence="1" id="KW-0472">Membrane</keyword>
<organism evidence="2 3">
    <name type="scientific">Candidatus Acidulodesulfobacterium ferriphilum</name>
    <dbReference type="NCBI Taxonomy" id="2597223"/>
    <lineage>
        <taxon>Bacteria</taxon>
        <taxon>Deltaproteobacteria</taxon>
        <taxon>Candidatus Acidulodesulfobacterales</taxon>
        <taxon>Candidatus Acidulodesulfobacterium</taxon>
    </lineage>
</organism>
<dbReference type="AlphaFoldDB" id="A0A519B9W7"/>
<name>A0A519B9W7_9DELT</name>
<evidence type="ECO:0008006" key="4">
    <source>
        <dbReference type="Google" id="ProtNLM"/>
    </source>
</evidence>
<protein>
    <recommendedName>
        <fullName evidence="4">Type 4 fimbrial biogenesis protein PilX N-terminal domain-containing protein</fullName>
    </recommendedName>
</protein>
<proteinExistence type="predicted"/>
<sequence length="185" mass="18834">MIMIKFLKNGVVNSNKGISIILAIIIIIVLGLAGSIFAYLMASGSIVSRSNLTGVAAKYAAKSGVEITLYELENQGAFSGTRPSGCPNPPVLPPGVSGSIGSPQYLSGNLQGNLLHSVNYTPAFCAVYGTLSGTGGGTGNCTYYIITSNGFAGGTEREVTAEVGIKGTGTGNCTGIYVEAELPNS</sequence>
<keyword evidence="1" id="KW-1133">Transmembrane helix</keyword>
<reference evidence="2 3" key="1">
    <citation type="submission" date="2019-01" db="EMBL/GenBank/DDBJ databases">
        <title>Insights into ecological role of a new deltaproteobacterial order Candidatus Sinidesulfobacterales (Sva0485) by metagenomics and metatranscriptomics.</title>
        <authorList>
            <person name="Tan S."/>
            <person name="Liu J."/>
            <person name="Fang Y."/>
            <person name="Hedlund B.P."/>
            <person name="Lian Z.H."/>
            <person name="Huang L.Y."/>
            <person name="Li J.T."/>
            <person name="Huang L.N."/>
            <person name="Li W.J."/>
            <person name="Jiang H.C."/>
            <person name="Dong H.L."/>
            <person name="Shu W.S."/>
        </authorList>
    </citation>
    <scope>NUCLEOTIDE SEQUENCE [LARGE SCALE GENOMIC DNA]</scope>
    <source>
        <strain evidence="2">AP3</strain>
    </source>
</reference>
<dbReference type="EMBL" id="SGBD01000004">
    <property type="protein sequence ID" value="RZD14082.1"/>
    <property type="molecule type" value="Genomic_DNA"/>
</dbReference>
<accession>A0A519B9W7</accession>
<evidence type="ECO:0000256" key="1">
    <source>
        <dbReference type="SAM" id="Phobius"/>
    </source>
</evidence>
<keyword evidence="1" id="KW-0812">Transmembrane</keyword>